<dbReference type="EMBL" id="WAJR01000025">
    <property type="protein sequence ID" value="KAB1637990.1"/>
    <property type="molecule type" value="Genomic_DNA"/>
</dbReference>
<dbReference type="SUPFAM" id="SSF52402">
    <property type="entry name" value="Adenine nucleotide alpha hydrolases-like"/>
    <property type="match status" value="1"/>
</dbReference>
<feature type="domain" description="tRNA-specific 2-thiouridylase MnmA-like central" evidence="12">
    <location>
        <begin position="226"/>
        <end position="288"/>
    </location>
</feature>
<keyword evidence="7" id="KW-1015">Disulfide bond</keyword>
<dbReference type="AlphaFoldDB" id="A0A6N6NKX0"/>
<feature type="site" description="Interaction with tRNA" evidence="10">
    <location>
        <position position="143"/>
    </location>
</feature>
<dbReference type="GO" id="GO:0005524">
    <property type="term" value="F:ATP binding"/>
    <property type="evidence" value="ECO:0007669"/>
    <property type="project" value="UniProtKB-KW"/>
</dbReference>
<evidence type="ECO:0000256" key="1">
    <source>
        <dbReference type="ARBA" id="ARBA00022555"/>
    </source>
</evidence>
<protein>
    <recommendedName>
        <fullName evidence="10">tRNA-specific 2-thiouridylase MnmA</fullName>
        <ecNumber evidence="10">2.8.1.13</ecNumber>
    </recommendedName>
</protein>
<evidence type="ECO:0000256" key="2">
    <source>
        <dbReference type="ARBA" id="ARBA00022679"/>
    </source>
</evidence>
<gene>
    <name evidence="10 13" type="primary">mnmA</name>
    <name evidence="13" type="ORF">F8C90_08560</name>
</gene>
<dbReference type="GO" id="GO:0005737">
    <property type="term" value="C:cytoplasm"/>
    <property type="evidence" value="ECO:0007669"/>
    <property type="project" value="UniProtKB-SubCell"/>
</dbReference>
<accession>A0A6N6NKX0</accession>
<keyword evidence="4 10" id="KW-0547">Nucleotide-binding</keyword>
<evidence type="ECO:0000256" key="10">
    <source>
        <dbReference type="HAMAP-Rule" id="MF_00144"/>
    </source>
</evidence>
<dbReference type="Pfam" id="PF20259">
    <property type="entry name" value="tRNA_Me_trans_M"/>
    <property type="match status" value="1"/>
</dbReference>
<dbReference type="InterPro" id="IPR014729">
    <property type="entry name" value="Rossmann-like_a/b/a_fold"/>
</dbReference>
<evidence type="ECO:0000313" key="13">
    <source>
        <dbReference type="EMBL" id="KAB1637990.1"/>
    </source>
</evidence>
<dbReference type="NCBIfam" id="TIGR00420">
    <property type="entry name" value="trmU"/>
    <property type="match status" value="1"/>
</dbReference>
<comment type="caution">
    <text evidence="10">Lacks conserved residue(s) required for the propagation of feature annotation.</text>
</comment>
<feature type="binding site" evidence="10">
    <location>
        <position position="142"/>
    </location>
    <ligand>
        <name>ATP</name>
        <dbReference type="ChEBI" id="CHEBI:30616"/>
    </ligand>
</feature>
<dbReference type="Pfam" id="PF03054">
    <property type="entry name" value="tRNA_Me_trans"/>
    <property type="match status" value="1"/>
</dbReference>
<dbReference type="GeneID" id="98658458"/>
<evidence type="ECO:0000256" key="4">
    <source>
        <dbReference type="ARBA" id="ARBA00022741"/>
    </source>
</evidence>
<dbReference type="InterPro" id="IPR046884">
    <property type="entry name" value="MnmA-like_central"/>
</dbReference>
<dbReference type="EC" id="2.8.1.13" evidence="10"/>
<reference evidence="13 14" key="1">
    <citation type="submission" date="2019-09" db="EMBL/GenBank/DDBJ databases">
        <title>Whole genome shotgun sequencing (WGS) of Ellagibacter isourolithinifaciens DSM 104140(T) and Adlercreutzia muris DSM 29508(T).</title>
        <authorList>
            <person name="Stoll D.A."/>
            <person name="Danylec N."/>
            <person name="Huch M."/>
        </authorList>
    </citation>
    <scope>NUCLEOTIDE SEQUENCE [LARGE SCALE GENOMIC DNA]</scope>
    <source>
        <strain evidence="13 14">DSM 104140</strain>
    </source>
</reference>
<evidence type="ECO:0000256" key="6">
    <source>
        <dbReference type="ARBA" id="ARBA00022884"/>
    </source>
</evidence>
<feature type="domain" description="tRNA-specific 2-thiouridylase MnmA-like C-terminal" evidence="11">
    <location>
        <begin position="297"/>
        <end position="370"/>
    </location>
</feature>
<evidence type="ECO:0000256" key="5">
    <source>
        <dbReference type="ARBA" id="ARBA00022840"/>
    </source>
</evidence>
<dbReference type="HAMAP" id="MF_00144">
    <property type="entry name" value="tRNA_thiouridyl_MnmA"/>
    <property type="match status" value="1"/>
</dbReference>
<dbReference type="InterPro" id="IPR046885">
    <property type="entry name" value="MnmA-like_C"/>
</dbReference>
<dbReference type="FunFam" id="2.30.30.280:FF:000001">
    <property type="entry name" value="tRNA-specific 2-thiouridylase MnmA"/>
    <property type="match status" value="1"/>
</dbReference>
<evidence type="ECO:0000256" key="9">
    <source>
        <dbReference type="ARBA" id="ARBA00056575"/>
    </source>
</evidence>
<feature type="site" description="Interaction with tRNA" evidence="10">
    <location>
        <position position="354"/>
    </location>
</feature>
<evidence type="ECO:0000259" key="11">
    <source>
        <dbReference type="Pfam" id="PF20258"/>
    </source>
</evidence>
<feature type="active site" description="Nucleophile" evidence="10">
    <location>
        <position position="118"/>
    </location>
</feature>
<keyword evidence="3 10" id="KW-0819">tRNA processing</keyword>
<evidence type="ECO:0000256" key="8">
    <source>
        <dbReference type="ARBA" id="ARBA00051542"/>
    </source>
</evidence>
<comment type="catalytic activity">
    <reaction evidence="8 10">
        <text>S-sulfanyl-L-cysteinyl-[protein] + uridine(34) in tRNA + AH2 + ATP = 2-thiouridine(34) in tRNA + L-cysteinyl-[protein] + A + AMP + diphosphate + H(+)</text>
        <dbReference type="Rhea" id="RHEA:47032"/>
        <dbReference type="Rhea" id="RHEA-COMP:10131"/>
        <dbReference type="Rhea" id="RHEA-COMP:11726"/>
        <dbReference type="Rhea" id="RHEA-COMP:11727"/>
        <dbReference type="Rhea" id="RHEA-COMP:11728"/>
        <dbReference type="ChEBI" id="CHEBI:13193"/>
        <dbReference type="ChEBI" id="CHEBI:15378"/>
        <dbReference type="ChEBI" id="CHEBI:17499"/>
        <dbReference type="ChEBI" id="CHEBI:29950"/>
        <dbReference type="ChEBI" id="CHEBI:30616"/>
        <dbReference type="ChEBI" id="CHEBI:33019"/>
        <dbReference type="ChEBI" id="CHEBI:61963"/>
        <dbReference type="ChEBI" id="CHEBI:65315"/>
        <dbReference type="ChEBI" id="CHEBI:87170"/>
        <dbReference type="ChEBI" id="CHEBI:456215"/>
        <dbReference type="EC" id="2.8.1.13"/>
    </reaction>
</comment>
<dbReference type="Gene3D" id="3.40.50.620">
    <property type="entry name" value="HUPs"/>
    <property type="match status" value="1"/>
</dbReference>
<dbReference type="Gene3D" id="2.30.30.280">
    <property type="entry name" value="Adenine nucleotide alpha hydrolases-like domains"/>
    <property type="match status" value="1"/>
</dbReference>
<evidence type="ECO:0000259" key="12">
    <source>
        <dbReference type="Pfam" id="PF20259"/>
    </source>
</evidence>
<keyword evidence="6 10" id="KW-0694">RNA-binding</keyword>
<keyword evidence="2 10" id="KW-0808">Transferase</keyword>
<feature type="active site" description="Cysteine persulfide intermediate" evidence="10">
    <location>
        <position position="216"/>
    </location>
</feature>
<keyword evidence="10" id="KW-0963">Cytoplasm</keyword>
<dbReference type="GO" id="GO:0103016">
    <property type="term" value="F:tRNA-uridine 2-sulfurtransferase activity"/>
    <property type="evidence" value="ECO:0007669"/>
    <property type="project" value="UniProtKB-EC"/>
</dbReference>
<organism evidence="13 14">
    <name type="scientific">Ellagibacter isourolithinifaciens</name>
    <dbReference type="NCBI Taxonomy" id="2137581"/>
    <lineage>
        <taxon>Bacteria</taxon>
        <taxon>Bacillati</taxon>
        <taxon>Actinomycetota</taxon>
        <taxon>Coriobacteriia</taxon>
        <taxon>Eggerthellales</taxon>
        <taxon>Eggerthellaceae</taxon>
        <taxon>Ellagibacter</taxon>
    </lineage>
</organism>
<dbReference type="Proteomes" id="UP000468668">
    <property type="component" value="Unassembled WGS sequence"/>
</dbReference>
<dbReference type="CDD" id="cd01998">
    <property type="entry name" value="MnmA_TRMU-like"/>
    <property type="match status" value="1"/>
</dbReference>
<comment type="function">
    <text evidence="9 10">Catalyzes the 2-thiolation of uridine at the wobble position (U34) of tRNA, leading to the formation of s(2)U34.</text>
</comment>
<keyword evidence="1 10" id="KW-0820">tRNA-binding</keyword>
<comment type="caution">
    <text evidence="13">The sequence shown here is derived from an EMBL/GenBank/DDBJ whole genome shotgun (WGS) entry which is preliminary data.</text>
</comment>
<name>A0A6N6NKX0_9ACTN</name>
<proteinExistence type="inferred from homology"/>
<sequence length="373" mass="41113">MSRKRVLVAMSGGVDSSVAALLLCRQGYEATGTTCKLFGNDDLEGSACGIGGGDPDSGIVGESTCCSSRDIEDARQVAFSLGMDYFVFNYQGLFGREVIDRFCKEYLCGRTPNPCIDCNRYVKFDALQKRRRQLDFDYVATGHYARRTYDEKTGRYLLKCGLDPKKDQSYVLFHLTQDTLEHMLFPLGELTKPEVRELAREAGFDNAGKSESQDICFVPDGDYASFIERRYGHTFGSGPIVDMHGKVLGEHRGIDRYTIGQRKGIGVAAGEPLFVFRKDAETNTLVVGTDSETRAATVRANDVNLISVASIDEPLRVTAKTHYRMKAQPGWARIEDHMLVMEFDEPQRAAAPGQALVLYDGDTVVGGGTIVSA</sequence>
<dbReference type="RefSeq" id="WP_158050111.1">
    <property type="nucleotide sequence ID" value="NZ_WAJR01000025.1"/>
</dbReference>
<dbReference type="InterPro" id="IPR023382">
    <property type="entry name" value="MnmA-like_central_sf"/>
</dbReference>
<feature type="region of interest" description="Interaction with tRNA" evidence="10">
    <location>
        <begin position="166"/>
        <end position="168"/>
    </location>
</feature>
<dbReference type="Pfam" id="PF20258">
    <property type="entry name" value="tRNA_Me_trans_C"/>
    <property type="match status" value="1"/>
</dbReference>
<comment type="subcellular location">
    <subcellularLocation>
        <location evidence="10">Cytoplasm</location>
    </subcellularLocation>
</comment>
<dbReference type="Gene3D" id="2.40.30.10">
    <property type="entry name" value="Translation factors"/>
    <property type="match status" value="1"/>
</dbReference>
<dbReference type="PANTHER" id="PTHR11933">
    <property type="entry name" value="TRNA 5-METHYLAMINOMETHYL-2-THIOURIDYLATE -METHYLTRANSFERASE"/>
    <property type="match status" value="1"/>
</dbReference>
<dbReference type="GO" id="GO:0000049">
    <property type="term" value="F:tRNA binding"/>
    <property type="evidence" value="ECO:0007669"/>
    <property type="project" value="UniProtKB-KW"/>
</dbReference>
<dbReference type="NCBIfam" id="NF001138">
    <property type="entry name" value="PRK00143.1"/>
    <property type="match status" value="1"/>
</dbReference>
<evidence type="ECO:0000256" key="3">
    <source>
        <dbReference type="ARBA" id="ARBA00022694"/>
    </source>
</evidence>
<comment type="similarity">
    <text evidence="10">Belongs to the MnmA/TRMU family.</text>
</comment>
<dbReference type="OrthoDB" id="9800696at2"/>
<feature type="binding site" evidence="10">
    <location>
        <begin position="9"/>
        <end position="16"/>
    </location>
    <ligand>
        <name>ATP</name>
        <dbReference type="ChEBI" id="CHEBI:30616"/>
    </ligand>
</feature>
<keyword evidence="5 10" id="KW-0067">ATP-binding</keyword>
<dbReference type="GO" id="GO:0002143">
    <property type="term" value="P:tRNA wobble position uridine thiolation"/>
    <property type="evidence" value="ECO:0007669"/>
    <property type="project" value="TreeGrafter"/>
</dbReference>
<evidence type="ECO:0000256" key="7">
    <source>
        <dbReference type="ARBA" id="ARBA00023157"/>
    </source>
</evidence>
<dbReference type="InterPro" id="IPR004506">
    <property type="entry name" value="MnmA-like"/>
</dbReference>
<dbReference type="PANTHER" id="PTHR11933:SF5">
    <property type="entry name" value="MITOCHONDRIAL TRNA-SPECIFIC 2-THIOURIDYLASE 1"/>
    <property type="match status" value="1"/>
</dbReference>
<evidence type="ECO:0000313" key="14">
    <source>
        <dbReference type="Proteomes" id="UP000468668"/>
    </source>
</evidence>
<keyword evidence="14" id="KW-1185">Reference proteome</keyword>